<evidence type="ECO:0000256" key="1">
    <source>
        <dbReference type="SAM" id="MobiDB-lite"/>
    </source>
</evidence>
<dbReference type="InParanoid" id="D3BE78"/>
<feature type="compositionally biased region" description="Low complexity" evidence="1">
    <location>
        <begin position="1"/>
        <end position="31"/>
    </location>
</feature>
<sequence length="267" mass="30473">MSDPTDQSTTTTTTTTSNVVAPTDTTTTTNDLMNDLESNNDNDSIPSTSTLFPDVVPTTTPRLTPVGCIPSNPDRIQDTDLLYYRSSTVIFLRGSERSRFHEYQNYKHFKLQLMKSFESKNNCTMVIGKAQLNKFDYHFDVGRNIKSIASNVSNIYITRSALKDDQEITISNCVERMQHVEIPKSINSLMFQYDFNEPLVKESLPSSLKVLDFECPLKQEILTGLPPVYFQDIDALFPETLKNHFEVFLYRNDIFLLIPSNIKIDIL</sequence>
<dbReference type="Proteomes" id="UP000001396">
    <property type="component" value="Unassembled WGS sequence"/>
</dbReference>
<proteinExistence type="predicted"/>
<name>D3BE78_HETP5</name>
<comment type="caution">
    <text evidence="2">The sequence shown here is derived from an EMBL/GenBank/DDBJ whole genome shotgun (WGS) entry which is preliminary data.</text>
</comment>
<keyword evidence="3" id="KW-1185">Reference proteome</keyword>
<dbReference type="Pfam" id="PF05725">
    <property type="entry name" value="FNIP"/>
    <property type="match status" value="1"/>
</dbReference>
<feature type="compositionally biased region" description="Polar residues" evidence="1">
    <location>
        <begin position="36"/>
        <end position="51"/>
    </location>
</feature>
<dbReference type="GeneID" id="31362513"/>
<dbReference type="AlphaFoldDB" id="D3BE78"/>
<accession>D3BE78</accession>
<dbReference type="InterPro" id="IPR008615">
    <property type="entry name" value="FNIP"/>
</dbReference>
<feature type="region of interest" description="Disordered" evidence="1">
    <location>
        <begin position="1"/>
        <end position="54"/>
    </location>
</feature>
<reference evidence="2 3" key="1">
    <citation type="journal article" date="2011" name="Genome Res.">
        <title>Phylogeny-wide analysis of social amoeba genomes highlights ancient origins for complex intercellular communication.</title>
        <authorList>
            <person name="Heidel A.J."/>
            <person name="Lawal H.M."/>
            <person name="Felder M."/>
            <person name="Schilde C."/>
            <person name="Helps N.R."/>
            <person name="Tunggal B."/>
            <person name="Rivero F."/>
            <person name="John U."/>
            <person name="Schleicher M."/>
            <person name="Eichinger L."/>
            <person name="Platzer M."/>
            <person name="Noegel A.A."/>
            <person name="Schaap P."/>
            <person name="Gloeckner G."/>
        </authorList>
    </citation>
    <scope>NUCLEOTIDE SEQUENCE [LARGE SCALE GENOMIC DNA]</scope>
    <source>
        <strain evidence="3">ATCC 26659 / Pp 5 / PN500</strain>
    </source>
</reference>
<evidence type="ECO:0000313" key="2">
    <source>
        <dbReference type="EMBL" id="EFA80209.1"/>
    </source>
</evidence>
<protein>
    <submittedName>
        <fullName evidence="2">Uncharacterized protein</fullName>
    </submittedName>
</protein>
<dbReference type="EMBL" id="ADBJ01000031">
    <property type="protein sequence ID" value="EFA80209.1"/>
    <property type="molecule type" value="Genomic_DNA"/>
</dbReference>
<dbReference type="RefSeq" id="XP_020432329.1">
    <property type="nucleotide sequence ID" value="XM_020577881.1"/>
</dbReference>
<evidence type="ECO:0000313" key="3">
    <source>
        <dbReference type="Proteomes" id="UP000001396"/>
    </source>
</evidence>
<organism evidence="2 3">
    <name type="scientific">Heterostelium pallidum (strain ATCC 26659 / Pp 5 / PN500)</name>
    <name type="common">Cellular slime mold</name>
    <name type="synonym">Polysphondylium pallidum</name>
    <dbReference type="NCBI Taxonomy" id="670386"/>
    <lineage>
        <taxon>Eukaryota</taxon>
        <taxon>Amoebozoa</taxon>
        <taxon>Evosea</taxon>
        <taxon>Eumycetozoa</taxon>
        <taxon>Dictyostelia</taxon>
        <taxon>Acytosteliales</taxon>
        <taxon>Acytosteliaceae</taxon>
        <taxon>Heterostelium</taxon>
    </lineage>
</organism>
<gene>
    <name evidence="2" type="ORF">PPL_07032</name>
</gene>